<accession>A0ABM8Q8Q7</accession>
<dbReference type="EMBL" id="CAJHOE010000008">
    <property type="protein sequence ID" value="CAD7289286.1"/>
    <property type="molecule type" value="Genomic_DNA"/>
</dbReference>
<sequence>MENIATITIQDKDIKNLIPQLRQYKKVVNNPKEFYIFINPKGTKTFSLKFDSKFIKIGERQESIFTVAIAQTKTMQILKKLNSGKQNIDELRGKKKDAYIYENLFYKIIEHK</sequence>
<evidence type="ECO:0000313" key="2">
    <source>
        <dbReference type="Proteomes" id="UP000789359"/>
    </source>
</evidence>
<evidence type="ECO:0008006" key="3">
    <source>
        <dbReference type="Google" id="ProtNLM"/>
    </source>
</evidence>
<name>A0ABM8Q8Q7_9BACT</name>
<dbReference type="RefSeq" id="WP_230057470.1">
    <property type="nucleotide sequence ID" value="NZ_CAJHOE010000008.1"/>
</dbReference>
<protein>
    <recommendedName>
        <fullName evidence="3">DUF4102 domain-containing protein</fullName>
    </recommendedName>
</protein>
<proteinExistence type="predicted"/>
<comment type="caution">
    <text evidence="1">The sequence shown here is derived from an EMBL/GenBank/DDBJ whole genome shotgun (WGS) entry which is preliminary data.</text>
</comment>
<organism evidence="1 2">
    <name type="scientific">Campylobacter suis</name>
    <dbReference type="NCBI Taxonomy" id="2790657"/>
    <lineage>
        <taxon>Bacteria</taxon>
        <taxon>Pseudomonadati</taxon>
        <taxon>Campylobacterota</taxon>
        <taxon>Epsilonproteobacteria</taxon>
        <taxon>Campylobacterales</taxon>
        <taxon>Campylobacteraceae</taxon>
        <taxon>Campylobacter</taxon>
    </lineage>
</organism>
<reference evidence="1 2" key="1">
    <citation type="submission" date="2020-11" db="EMBL/GenBank/DDBJ databases">
        <authorList>
            <person name="Peeters C."/>
        </authorList>
    </citation>
    <scope>NUCLEOTIDE SEQUENCE [LARGE SCALE GENOMIC DNA]</scope>
    <source>
        <strain evidence="1 2">LMG 8286</strain>
    </source>
</reference>
<keyword evidence="2" id="KW-1185">Reference proteome</keyword>
<gene>
    <name evidence="1" type="ORF">LMG8286_01733</name>
</gene>
<dbReference type="Proteomes" id="UP000789359">
    <property type="component" value="Unassembled WGS sequence"/>
</dbReference>
<evidence type="ECO:0000313" key="1">
    <source>
        <dbReference type="EMBL" id="CAD7289286.1"/>
    </source>
</evidence>